<protein>
    <recommendedName>
        <fullName evidence="8">Cation efflux protein transmembrane domain-containing protein</fullName>
    </recommendedName>
</protein>
<keyword evidence="3" id="KW-0813">Transport</keyword>
<dbReference type="EMBL" id="HBKQ01007013">
    <property type="protein sequence ID" value="CAE2211436.1"/>
    <property type="molecule type" value="Transcribed_RNA"/>
</dbReference>
<evidence type="ECO:0000256" key="3">
    <source>
        <dbReference type="ARBA" id="ARBA00022906"/>
    </source>
</evidence>
<evidence type="ECO:0000256" key="1">
    <source>
        <dbReference type="ARBA" id="ARBA00004141"/>
    </source>
</evidence>
<dbReference type="InterPro" id="IPR027469">
    <property type="entry name" value="Cation_efflux_TMD_sf"/>
</dbReference>
<dbReference type="InterPro" id="IPR058533">
    <property type="entry name" value="Cation_efflux_TM"/>
</dbReference>
<evidence type="ECO:0000256" key="2">
    <source>
        <dbReference type="ARBA" id="ARBA00022692"/>
    </source>
</evidence>
<comment type="subcellular location">
    <subcellularLocation>
        <location evidence="1">Membrane</location>
        <topology evidence="1">Multi-pass membrane protein</topology>
    </subcellularLocation>
</comment>
<dbReference type="PANTHER" id="PTHR11562:SF17">
    <property type="entry name" value="RE54080P-RELATED"/>
    <property type="match status" value="1"/>
</dbReference>
<keyword evidence="5 7" id="KW-0472">Membrane</keyword>
<keyword evidence="4 7" id="KW-1133">Transmembrane helix</keyword>
<gene>
    <name evidence="9" type="ORF">OAUR00152_LOCUS4691</name>
</gene>
<keyword evidence="3" id="KW-0864">Zinc transport</keyword>
<dbReference type="SUPFAM" id="SSF161111">
    <property type="entry name" value="Cation efflux protein transmembrane domain-like"/>
    <property type="match status" value="1"/>
</dbReference>
<feature type="transmembrane region" description="Helical" evidence="7">
    <location>
        <begin position="167"/>
        <end position="187"/>
    </location>
</feature>
<evidence type="ECO:0000256" key="5">
    <source>
        <dbReference type="ARBA" id="ARBA00023136"/>
    </source>
</evidence>
<dbReference type="GO" id="GO:0005385">
    <property type="term" value="F:zinc ion transmembrane transporter activity"/>
    <property type="evidence" value="ECO:0007669"/>
    <property type="project" value="TreeGrafter"/>
</dbReference>
<keyword evidence="2 7" id="KW-0812">Transmembrane</keyword>
<reference evidence="9" key="1">
    <citation type="submission" date="2021-01" db="EMBL/GenBank/DDBJ databases">
        <authorList>
            <person name="Corre E."/>
            <person name="Pelletier E."/>
            <person name="Niang G."/>
            <person name="Scheremetjew M."/>
            <person name="Finn R."/>
            <person name="Kale V."/>
            <person name="Holt S."/>
            <person name="Cochrane G."/>
            <person name="Meng A."/>
            <person name="Brown T."/>
            <person name="Cohen L."/>
        </authorList>
    </citation>
    <scope>NUCLEOTIDE SEQUENCE</scope>
    <source>
        <strain evidence="9">Isolate 1302-5</strain>
    </source>
</reference>
<accession>A0A7S4HWF3</accession>
<proteinExistence type="predicted"/>
<feature type="domain" description="Cation efflux protein transmembrane" evidence="8">
    <location>
        <begin position="122"/>
        <end position="339"/>
    </location>
</feature>
<feature type="transmembrane region" description="Helical" evidence="7">
    <location>
        <begin position="321"/>
        <end position="343"/>
    </location>
</feature>
<dbReference type="GO" id="GO:0005886">
    <property type="term" value="C:plasma membrane"/>
    <property type="evidence" value="ECO:0007669"/>
    <property type="project" value="TreeGrafter"/>
</dbReference>
<dbReference type="Pfam" id="PF01545">
    <property type="entry name" value="Cation_efflux"/>
    <property type="match status" value="2"/>
</dbReference>
<dbReference type="Gene3D" id="1.20.1510.10">
    <property type="entry name" value="Cation efflux protein transmembrane domain"/>
    <property type="match status" value="1"/>
</dbReference>
<feature type="region of interest" description="Disordered" evidence="6">
    <location>
        <begin position="1"/>
        <end position="33"/>
    </location>
</feature>
<evidence type="ECO:0000256" key="6">
    <source>
        <dbReference type="SAM" id="MobiDB-lite"/>
    </source>
</evidence>
<sequence length="370" mass="40419">MTEKVQPTSPDERRGDSSPRANQANRPEEEQTGPSNEYVLNVAFLSFLSFVLVQTAFALIARSQAMLADSMAMSVDAFTYLFNLLAERLKNRPISDDESIPMHVRLRNHKRTRLYLELFPPLISVATLIGVSVYVFMDAVDAVIVHCDNRSMSDADETNSTEPNARIMFLFSFLNLLLDIVNVSFFANVKSLGFSVLHYVGFGGAETELTQVVKGEVSKCDAVTSSGSIPVSPSENTCLLESSSYAIQIEEEKKDGDSCDETSYGSTELGSITVIEEGRMNLNMCSAYTHVMADTMRSVTVLIAAGLATVIDSISPDMADAVGAIIVSFIIAISLGPLLSGLFETWSQIRELNEADTQREQETSACVIIV</sequence>
<evidence type="ECO:0000313" key="9">
    <source>
        <dbReference type="EMBL" id="CAE2211436.1"/>
    </source>
</evidence>
<keyword evidence="3" id="KW-0862">Zinc</keyword>
<organism evidence="9">
    <name type="scientific">Odontella aurita</name>
    <dbReference type="NCBI Taxonomy" id="265563"/>
    <lineage>
        <taxon>Eukaryota</taxon>
        <taxon>Sar</taxon>
        <taxon>Stramenopiles</taxon>
        <taxon>Ochrophyta</taxon>
        <taxon>Bacillariophyta</taxon>
        <taxon>Mediophyceae</taxon>
        <taxon>Biddulphiophycidae</taxon>
        <taxon>Eupodiscales</taxon>
        <taxon>Odontellaceae</taxon>
        <taxon>Odontella</taxon>
    </lineage>
</organism>
<dbReference type="InterPro" id="IPR050681">
    <property type="entry name" value="CDF/SLC30A"/>
</dbReference>
<name>A0A7S4HWF3_9STRA</name>
<feature type="transmembrane region" description="Helical" evidence="7">
    <location>
        <begin position="114"/>
        <end position="136"/>
    </location>
</feature>
<keyword evidence="3" id="KW-0406">Ion transport</keyword>
<feature type="transmembrane region" description="Helical" evidence="7">
    <location>
        <begin position="298"/>
        <end position="315"/>
    </location>
</feature>
<dbReference type="AlphaFoldDB" id="A0A7S4HWF3"/>
<evidence type="ECO:0000256" key="4">
    <source>
        <dbReference type="ARBA" id="ARBA00022989"/>
    </source>
</evidence>
<feature type="transmembrane region" description="Helical" evidence="7">
    <location>
        <begin position="38"/>
        <end position="61"/>
    </location>
</feature>
<feature type="domain" description="Cation efflux protein transmembrane" evidence="8">
    <location>
        <begin position="42"/>
        <end position="96"/>
    </location>
</feature>
<evidence type="ECO:0000259" key="8">
    <source>
        <dbReference type="Pfam" id="PF01545"/>
    </source>
</evidence>
<dbReference type="PANTHER" id="PTHR11562">
    <property type="entry name" value="CATION EFFLUX PROTEIN/ ZINC TRANSPORTER"/>
    <property type="match status" value="1"/>
</dbReference>
<evidence type="ECO:0000256" key="7">
    <source>
        <dbReference type="SAM" id="Phobius"/>
    </source>
</evidence>